<accession>A0AAD2D8H6</accession>
<feature type="compositionally biased region" description="Basic and acidic residues" evidence="1">
    <location>
        <begin position="673"/>
        <end position="686"/>
    </location>
</feature>
<comment type="caution">
    <text evidence="2">The sequence shown here is derived from an EMBL/GenBank/DDBJ whole genome shotgun (WGS) entry which is preliminary data.</text>
</comment>
<organism evidence="2 3">
    <name type="scientific">Euplotes crassus</name>
    <dbReference type="NCBI Taxonomy" id="5936"/>
    <lineage>
        <taxon>Eukaryota</taxon>
        <taxon>Sar</taxon>
        <taxon>Alveolata</taxon>
        <taxon>Ciliophora</taxon>
        <taxon>Intramacronucleata</taxon>
        <taxon>Spirotrichea</taxon>
        <taxon>Hypotrichia</taxon>
        <taxon>Euplotida</taxon>
        <taxon>Euplotidae</taxon>
        <taxon>Moneuplotes</taxon>
    </lineage>
</organism>
<proteinExistence type="predicted"/>
<dbReference type="AlphaFoldDB" id="A0AAD2D8H6"/>
<feature type="compositionally biased region" description="Basic and acidic residues" evidence="1">
    <location>
        <begin position="616"/>
        <end position="627"/>
    </location>
</feature>
<dbReference type="Proteomes" id="UP001295684">
    <property type="component" value="Unassembled WGS sequence"/>
</dbReference>
<feature type="compositionally biased region" description="Acidic residues" evidence="1">
    <location>
        <begin position="638"/>
        <end position="654"/>
    </location>
</feature>
<evidence type="ECO:0000256" key="1">
    <source>
        <dbReference type="SAM" id="MobiDB-lite"/>
    </source>
</evidence>
<dbReference type="InterPro" id="IPR038800">
    <property type="entry name" value="CCDC17"/>
</dbReference>
<protein>
    <submittedName>
        <fullName evidence="2">Uncharacterized protein</fullName>
    </submittedName>
</protein>
<evidence type="ECO:0000313" key="2">
    <source>
        <dbReference type="EMBL" id="CAI2384787.1"/>
    </source>
</evidence>
<evidence type="ECO:0000313" key="3">
    <source>
        <dbReference type="Proteomes" id="UP001295684"/>
    </source>
</evidence>
<reference evidence="2" key="1">
    <citation type="submission" date="2023-07" db="EMBL/GenBank/DDBJ databases">
        <authorList>
            <consortium name="AG Swart"/>
            <person name="Singh M."/>
            <person name="Singh A."/>
            <person name="Seah K."/>
            <person name="Emmerich C."/>
        </authorList>
    </citation>
    <scope>NUCLEOTIDE SEQUENCE</scope>
    <source>
        <strain evidence="2">DP1</strain>
    </source>
</reference>
<dbReference type="EMBL" id="CAMPGE010027131">
    <property type="protein sequence ID" value="CAI2384787.1"/>
    <property type="molecule type" value="Genomic_DNA"/>
</dbReference>
<dbReference type="PANTHER" id="PTHR33820">
    <property type="entry name" value="COILED-COIL DOMAIN-CONTAINING PROTEIN 17"/>
    <property type="match status" value="1"/>
</dbReference>
<feature type="compositionally biased region" description="Basic and acidic residues" evidence="1">
    <location>
        <begin position="655"/>
        <end position="665"/>
    </location>
</feature>
<name>A0AAD2D8H6_EUPCR</name>
<dbReference type="PANTHER" id="PTHR33820:SF2">
    <property type="entry name" value="COILED-COIL DOMAIN-CONTAINING PROTEIN 17"/>
    <property type="match status" value="1"/>
</dbReference>
<feature type="region of interest" description="Disordered" evidence="1">
    <location>
        <begin position="615"/>
        <end position="686"/>
    </location>
</feature>
<sequence>MSVLKHAGTQMIQNRTDWQSANLVGQSSYGHSQTPHTERYGVTPFLTKSEEVKNSLMDINVNLQNKGTHTTGAAPHFFNQVKDAEEYVASLNHKPATMMDRDFPYLKQFAGRDIQYDVDFFIRQANNFDVNYKKTWNLLEKMKYKLENSPGVIFASLEVQDSAKGPIYNLQWEDEEMYQASKTVLSYEKELSTLIKRMPEPTLLFQVRHPQFQELVQFRIDVENTIFKLASQTRGAAPYSKGITGSLTCDCKQCIRRNEDEGNMNKYICRNDCVFCEDNHRMNPTPNGAPDTSHKYIGTSQTVNADLAPPRYHPRIGFVVEFDYILHMPGHFDNVRVVYGIYRNGLVVDPPRAVDWRDIKIKAFERDRYGYAVFNVKHLIKDIIAYSGTCIIFEIQVNLHKKASGKTGPSNYQSHTSEQPTVGYDLFRFWGEEEKDDTDVVFYEESQQQNKFVAYAWTMAELFCNDDELKDGIWKLPIYKPTTNLEATPYDFSLGVIRFHDPDLYIRIAYPDDQSDIECSPYFANLYTVPRLHQFTCREAYMDPEETEPDMFDPDSKVEGMAIALHYIEGLIPSTLIRIALTVQLGKWIVKDDGGRLCFWAGKGHKHFLIQEMEEEQRREQLQREEEQQLDPIHGTGDSDDDSEEEKTDQEGEEKEEKEKEEEKNRRKKKEKKPSPEEIAKRQQREMDRQLYGEDTMFLDEKQTWYQDFYSLFWNKWYKENNRNLYLLIQVLQLKDGVTPSNSSVTKQLLAREYDLIGYGTEQLTFGDGKVKYGEFEVPLYKGPIYVCEFEQIKMTPLKIRISVDKPNLDLPPLKPEPRTELDKKLKPCLNLLKKKQKAMKKGGLKKVALQ</sequence>
<gene>
    <name evidence="2" type="ORF">ECRASSUSDP1_LOCUS26322</name>
</gene>
<keyword evidence="3" id="KW-1185">Reference proteome</keyword>